<dbReference type="Proteomes" id="UP000053411">
    <property type="component" value="Unassembled WGS sequence"/>
</dbReference>
<dbReference type="SUPFAM" id="SSF52540">
    <property type="entry name" value="P-loop containing nucleoside triphosphate hydrolases"/>
    <property type="match status" value="1"/>
</dbReference>
<reference evidence="3 4" key="1">
    <citation type="submission" date="2015-01" db="EMBL/GenBank/DDBJ databases">
        <title>The Genome Sequence of Fonsecaea multimorphosa CBS 102226.</title>
        <authorList>
            <consortium name="The Broad Institute Genomics Platform"/>
            <person name="Cuomo C."/>
            <person name="de Hoog S."/>
            <person name="Gorbushina A."/>
            <person name="Stielow B."/>
            <person name="Teixiera M."/>
            <person name="Abouelleil A."/>
            <person name="Chapman S.B."/>
            <person name="Priest M."/>
            <person name="Young S.K."/>
            <person name="Wortman J."/>
            <person name="Nusbaum C."/>
            <person name="Birren B."/>
        </authorList>
    </citation>
    <scope>NUCLEOTIDE SEQUENCE [LARGE SCALE GENOMIC DNA]</scope>
    <source>
        <strain evidence="3 4">CBS 102226</strain>
    </source>
</reference>
<evidence type="ECO:0000313" key="4">
    <source>
        <dbReference type="Proteomes" id="UP000053411"/>
    </source>
</evidence>
<dbReference type="Pfam" id="PF04548">
    <property type="entry name" value="AIG1"/>
    <property type="match status" value="1"/>
</dbReference>
<dbReference type="GeneID" id="27713112"/>
<evidence type="ECO:0000256" key="1">
    <source>
        <dbReference type="ARBA" id="ARBA00022741"/>
    </source>
</evidence>
<sequence>MASSPIASEQTNSRGLPTVHLLIMGLTGSGKSTFIQKATGDNSIETGEGLESVTTEVRGYPMVYNGYEVFLIDTPGFDDDKMCDDDVLKMIADFVNTICSTGWTFGGIIYLHDIGRTRMGNAGTLNIRVLESFTGKENFKNITLVTNKWGLLVDPEVGLLRERQLQEHPSYWAEMRQAGCQARMCRFDNTEASALKIIDWHLEKSFVPRLSQQMVTDRATLGRTDAGQVIREKYEAIFARNGWSDQLARMNDKMESSFQGAQTQVAIAKLLKDLERLKKKQMLQRAGAWVVRLATYGGAVVATVLTENPAAFRAAIAAAGPLEMSFRSMKSRTQGQMEDLRQSIATTALYGPLNNGAGQMAEVGDE</sequence>
<dbReference type="InterPro" id="IPR006703">
    <property type="entry name" value="G_AIG1"/>
</dbReference>
<keyword evidence="4" id="KW-1185">Reference proteome</keyword>
<evidence type="ECO:0000259" key="2">
    <source>
        <dbReference type="Pfam" id="PF04548"/>
    </source>
</evidence>
<dbReference type="GO" id="GO:0005525">
    <property type="term" value="F:GTP binding"/>
    <property type="evidence" value="ECO:0007669"/>
    <property type="project" value="InterPro"/>
</dbReference>
<dbReference type="AlphaFoldDB" id="A0A0D2JT44"/>
<feature type="domain" description="AIG1-type G" evidence="2">
    <location>
        <begin position="20"/>
        <end position="193"/>
    </location>
</feature>
<proteinExistence type="predicted"/>
<dbReference type="Gene3D" id="3.40.50.300">
    <property type="entry name" value="P-loop containing nucleotide triphosphate hydrolases"/>
    <property type="match status" value="1"/>
</dbReference>
<dbReference type="InterPro" id="IPR027417">
    <property type="entry name" value="P-loop_NTPase"/>
</dbReference>
<evidence type="ECO:0000313" key="3">
    <source>
        <dbReference type="EMBL" id="KIX96647.1"/>
    </source>
</evidence>
<dbReference type="OrthoDB" id="8954335at2759"/>
<gene>
    <name evidence="3" type="ORF">Z520_07366</name>
</gene>
<dbReference type="CDD" id="cd00882">
    <property type="entry name" value="Ras_like_GTPase"/>
    <property type="match status" value="1"/>
</dbReference>
<keyword evidence="1" id="KW-0547">Nucleotide-binding</keyword>
<organism evidence="3 4">
    <name type="scientific">Fonsecaea multimorphosa CBS 102226</name>
    <dbReference type="NCBI Taxonomy" id="1442371"/>
    <lineage>
        <taxon>Eukaryota</taxon>
        <taxon>Fungi</taxon>
        <taxon>Dikarya</taxon>
        <taxon>Ascomycota</taxon>
        <taxon>Pezizomycotina</taxon>
        <taxon>Eurotiomycetes</taxon>
        <taxon>Chaetothyriomycetidae</taxon>
        <taxon>Chaetothyriales</taxon>
        <taxon>Herpotrichiellaceae</taxon>
        <taxon>Fonsecaea</taxon>
    </lineage>
</organism>
<protein>
    <recommendedName>
        <fullName evidence="2">AIG1-type G domain-containing protein</fullName>
    </recommendedName>
</protein>
<dbReference type="EMBL" id="KN848076">
    <property type="protein sequence ID" value="KIX96647.1"/>
    <property type="molecule type" value="Genomic_DNA"/>
</dbReference>
<name>A0A0D2JT44_9EURO</name>
<accession>A0A0D2JT44</accession>
<dbReference type="RefSeq" id="XP_016630770.1">
    <property type="nucleotide sequence ID" value="XM_016777864.1"/>
</dbReference>
<dbReference type="VEuPathDB" id="FungiDB:Z520_07366"/>